<keyword evidence="2" id="KW-0472">Membrane</keyword>
<protein>
    <recommendedName>
        <fullName evidence="5">Secreted protein</fullName>
    </recommendedName>
</protein>
<keyword evidence="2" id="KW-1133">Transmembrane helix</keyword>
<dbReference type="EMBL" id="JALJOU010000033">
    <property type="protein sequence ID" value="KAK9834208.1"/>
    <property type="molecule type" value="Genomic_DNA"/>
</dbReference>
<evidence type="ECO:0000313" key="3">
    <source>
        <dbReference type="EMBL" id="KAK9834208.1"/>
    </source>
</evidence>
<evidence type="ECO:0008006" key="5">
    <source>
        <dbReference type="Google" id="ProtNLM"/>
    </source>
</evidence>
<dbReference type="AlphaFoldDB" id="A0AAW1RKU0"/>
<sequence>MPARNILLCSSDGATSFLVVGAAAFTATLVWALPSKEERLSRAQLTSSPVQSGSASGEAGGGKACWRRGSRGGCDSNRGGRTFGHYGGDQM</sequence>
<organism evidence="3 4">
    <name type="scientific">Elliptochloris bilobata</name>
    <dbReference type="NCBI Taxonomy" id="381761"/>
    <lineage>
        <taxon>Eukaryota</taxon>
        <taxon>Viridiplantae</taxon>
        <taxon>Chlorophyta</taxon>
        <taxon>core chlorophytes</taxon>
        <taxon>Trebouxiophyceae</taxon>
        <taxon>Trebouxiophyceae incertae sedis</taxon>
        <taxon>Elliptochloris clade</taxon>
        <taxon>Elliptochloris</taxon>
    </lineage>
</organism>
<reference evidence="3 4" key="1">
    <citation type="journal article" date="2024" name="Nat. Commun.">
        <title>Phylogenomics reveals the evolutionary origins of lichenization in chlorophyte algae.</title>
        <authorList>
            <person name="Puginier C."/>
            <person name="Libourel C."/>
            <person name="Otte J."/>
            <person name="Skaloud P."/>
            <person name="Haon M."/>
            <person name="Grisel S."/>
            <person name="Petersen M."/>
            <person name="Berrin J.G."/>
            <person name="Delaux P.M."/>
            <person name="Dal Grande F."/>
            <person name="Keller J."/>
        </authorList>
    </citation>
    <scope>NUCLEOTIDE SEQUENCE [LARGE SCALE GENOMIC DNA]</scope>
    <source>
        <strain evidence="3 4">SAG 245.80</strain>
    </source>
</reference>
<evidence type="ECO:0000313" key="4">
    <source>
        <dbReference type="Proteomes" id="UP001445335"/>
    </source>
</evidence>
<dbReference type="Proteomes" id="UP001445335">
    <property type="component" value="Unassembled WGS sequence"/>
</dbReference>
<evidence type="ECO:0000256" key="1">
    <source>
        <dbReference type="SAM" id="MobiDB-lite"/>
    </source>
</evidence>
<feature type="compositionally biased region" description="Gly residues" evidence="1">
    <location>
        <begin position="81"/>
        <end position="91"/>
    </location>
</feature>
<feature type="region of interest" description="Disordered" evidence="1">
    <location>
        <begin position="41"/>
        <end position="91"/>
    </location>
</feature>
<keyword evidence="4" id="KW-1185">Reference proteome</keyword>
<name>A0AAW1RKU0_9CHLO</name>
<gene>
    <name evidence="3" type="ORF">WJX81_008578</name>
</gene>
<feature type="transmembrane region" description="Helical" evidence="2">
    <location>
        <begin position="14"/>
        <end position="33"/>
    </location>
</feature>
<evidence type="ECO:0000256" key="2">
    <source>
        <dbReference type="SAM" id="Phobius"/>
    </source>
</evidence>
<keyword evidence="2" id="KW-0812">Transmembrane</keyword>
<comment type="caution">
    <text evidence="3">The sequence shown here is derived from an EMBL/GenBank/DDBJ whole genome shotgun (WGS) entry which is preliminary data.</text>
</comment>
<accession>A0AAW1RKU0</accession>
<proteinExistence type="predicted"/>